<evidence type="ECO:0000256" key="3">
    <source>
        <dbReference type="ARBA" id="ARBA00022989"/>
    </source>
</evidence>
<keyword evidence="5" id="KW-0653">Protein transport</keyword>
<evidence type="ECO:0000256" key="5">
    <source>
        <dbReference type="HAMAP-Rule" id="MF_00902"/>
    </source>
</evidence>
<comment type="caution">
    <text evidence="5">Lacks conserved residue(s) required for the propagation of feature annotation.</text>
</comment>
<keyword evidence="4 5" id="KW-0472">Membrane</keyword>
<dbReference type="RefSeq" id="WP_107583663.1">
    <property type="nucleotide sequence ID" value="NZ_PZJJ01000003.1"/>
</dbReference>
<evidence type="ECO:0000256" key="1">
    <source>
        <dbReference type="ARBA" id="ARBA00004141"/>
    </source>
</evidence>
<comment type="function">
    <text evidence="5">Part of the twin-arginine translocation (Tat) system that transports large folded proteins containing a characteristic twin-arginine motif in their signal peptide across membranes.</text>
</comment>
<sequence>MPGPKTVEELPQQSALEHYTALRSMIIRSLSVFGVLFLVTLVFVHQLIPSLIVDDRLVMLGPMDVLGIYFIVAFSIALGLSVPYLAFEIWRFVRPGLTERESKVTLTYIPAVFLCFIIGITFGYMVIFPLAYQFLLGIGNIHFDMMITAREYFHFLLMSTLPIGFIFELPLVIMFLTTLGVLTPEILKKSRRYAYFMLIVISVVITPPDFVSDILLIVPLVALYEIGVVLSKRAHNKREEKELADSA</sequence>
<comment type="similarity">
    <text evidence="5">Belongs to the TatC family.</text>
</comment>
<feature type="transmembrane region" description="Helical" evidence="5">
    <location>
        <begin position="68"/>
        <end position="87"/>
    </location>
</feature>
<protein>
    <recommendedName>
        <fullName evidence="5">Sec-independent protein translocase protein TatC</fullName>
    </recommendedName>
</protein>
<evidence type="ECO:0000256" key="2">
    <source>
        <dbReference type="ARBA" id="ARBA00022692"/>
    </source>
</evidence>
<comment type="caution">
    <text evidence="6">The sequence shown here is derived from an EMBL/GenBank/DDBJ whole genome shotgun (WGS) entry which is preliminary data.</text>
</comment>
<feature type="transmembrane region" description="Helical" evidence="5">
    <location>
        <begin position="152"/>
        <end position="181"/>
    </location>
</feature>
<dbReference type="InterPro" id="IPR019820">
    <property type="entry name" value="Sec-indep_translocase_CS"/>
</dbReference>
<comment type="subunit">
    <text evidence="5">Forms a complex with TatA.</text>
</comment>
<dbReference type="OrthoDB" id="9777044at2"/>
<dbReference type="PANTHER" id="PTHR30371:SF4">
    <property type="entry name" value="SEC-INDEPENDENT PROTEIN TRANSLOCASE PROTEIN TATCD"/>
    <property type="match status" value="1"/>
</dbReference>
<reference evidence="6 7" key="1">
    <citation type="submission" date="2018-03" db="EMBL/GenBank/DDBJ databases">
        <title>Alkalicoccus saliphilus sp. nov., isolated from a mineral pool.</title>
        <authorList>
            <person name="Zhao B."/>
        </authorList>
    </citation>
    <scope>NUCLEOTIDE SEQUENCE [LARGE SCALE GENOMIC DNA]</scope>
    <source>
        <strain evidence="6 7">6AG</strain>
    </source>
</reference>
<accession>A0A2T4U9K3</accession>
<keyword evidence="2 5" id="KW-0812">Transmembrane</keyword>
<dbReference type="HAMAP" id="MF_00902">
    <property type="entry name" value="TatC"/>
    <property type="match status" value="1"/>
</dbReference>
<dbReference type="AlphaFoldDB" id="A0A2T4U9K3"/>
<gene>
    <name evidence="5 6" type="primary">tatC</name>
    <name evidence="6" type="ORF">C6Y45_02875</name>
</gene>
<dbReference type="PRINTS" id="PR01840">
    <property type="entry name" value="TATCFAMILY"/>
</dbReference>
<dbReference type="Pfam" id="PF00902">
    <property type="entry name" value="TatC"/>
    <property type="match status" value="1"/>
</dbReference>
<name>A0A2T4U9K3_9BACI</name>
<dbReference type="GO" id="GO:0009977">
    <property type="term" value="F:proton motive force dependent protein transmembrane transporter activity"/>
    <property type="evidence" value="ECO:0007669"/>
    <property type="project" value="TreeGrafter"/>
</dbReference>
<proteinExistence type="inferred from homology"/>
<evidence type="ECO:0000313" key="7">
    <source>
        <dbReference type="Proteomes" id="UP000240509"/>
    </source>
</evidence>
<dbReference type="Proteomes" id="UP000240509">
    <property type="component" value="Unassembled WGS sequence"/>
</dbReference>
<dbReference type="NCBIfam" id="TIGR00945">
    <property type="entry name" value="tatC"/>
    <property type="match status" value="1"/>
</dbReference>
<dbReference type="GO" id="GO:0065002">
    <property type="term" value="P:intracellular protein transmembrane transport"/>
    <property type="evidence" value="ECO:0007669"/>
    <property type="project" value="TreeGrafter"/>
</dbReference>
<organism evidence="6 7">
    <name type="scientific">Alkalicoccus saliphilus</name>
    <dbReference type="NCBI Taxonomy" id="200989"/>
    <lineage>
        <taxon>Bacteria</taxon>
        <taxon>Bacillati</taxon>
        <taxon>Bacillota</taxon>
        <taxon>Bacilli</taxon>
        <taxon>Bacillales</taxon>
        <taxon>Bacillaceae</taxon>
        <taxon>Alkalicoccus</taxon>
    </lineage>
</organism>
<keyword evidence="5" id="KW-1003">Cell membrane</keyword>
<keyword evidence="7" id="KW-1185">Reference proteome</keyword>
<keyword evidence="5" id="KW-0813">Transport</keyword>
<feature type="transmembrane region" description="Helical" evidence="5">
    <location>
        <begin position="30"/>
        <end position="48"/>
    </location>
</feature>
<dbReference type="PANTHER" id="PTHR30371">
    <property type="entry name" value="SEC-INDEPENDENT PROTEIN TRANSLOCASE PROTEIN TATC"/>
    <property type="match status" value="1"/>
</dbReference>
<comment type="subcellular location">
    <subcellularLocation>
        <location evidence="5">Cell membrane</location>
        <topology evidence="5">Multi-pass membrane protein</topology>
    </subcellularLocation>
    <subcellularLocation>
        <location evidence="1">Membrane</location>
        <topology evidence="1">Multi-pass membrane protein</topology>
    </subcellularLocation>
</comment>
<feature type="transmembrane region" description="Helical" evidence="5">
    <location>
        <begin position="108"/>
        <end position="132"/>
    </location>
</feature>
<evidence type="ECO:0000313" key="6">
    <source>
        <dbReference type="EMBL" id="PTL40073.1"/>
    </source>
</evidence>
<dbReference type="GO" id="GO:0033281">
    <property type="term" value="C:TAT protein transport complex"/>
    <property type="evidence" value="ECO:0007669"/>
    <property type="project" value="UniProtKB-UniRule"/>
</dbReference>
<feature type="transmembrane region" description="Helical" evidence="5">
    <location>
        <begin position="193"/>
        <end position="208"/>
    </location>
</feature>
<dbReference type="InterPro" id="IPR002033">
    <property type="entry name" value="TatC"/>
</dbReference>
<keyword evidence="3 5" id="KW-1133">Transmembrane helix</keyword>
<evidence type="ECO:0000256" key="4">
    <source>
        <dbReference type="ARBA" id="ARBA00023136"/>
    </source>
</evidence>
<keyword evidence="5" id="KW-0811">Translocation</keyword>
<dbReference type="EMBL" id="PZJJ01000003">
    <property type="protein sequence ID" value="PTL40073.1"/>
    <property type="molecule type" value="Genomic_DNA"/>
</dbReference>
<dbReference type="GO" id="GO:0043953">
    <property type="term" value="P:protein transport by the Tat complex"/>
    <property type="evidence" value="ECO:0007669"/>
    <property type="project" value="UniProtKB-UniRule"/>
</dbReference>
<dbReference type="PROSITE" id="PS01218">
    <property type="entry name" value="TATC"/>
    <property type="match status" value="1"/>
</dbReference>